<dbReference type="InterPro" id="IPR004360">
    <property type="entry name" value="Glyas_Fos-R_dOase_dom"/>
</dbReference>
<dbReference type="Pfam" id="PF18029">
    <property type="entry name" value="Glyoxalase_6"/>
    <property type="match status" value="1"/>
</dbReference>
<evidence type="ECO:0000313" key="2">
    <source>
        <dbReference type="EMBL" id="GGR01175.1"/>
    </source>
</evidence>
<organism evidence="2 3">
    <name type="scientific">Deinococcus ruber</name>
    <dbReference type="NCBI Taxonomy" id="1848197"/>
    <lineage>
        <taxon>Bacteria</taxon>
        <taxon>Thermotogati</taxon>
        <taxon>Deinococcota</taxon>
        <taxon>Deinococci</taxon>
        <taxon>Deinococcales</taxon>
        <taxon>Deinococcaceae</taxon>
        <taxon>Deinococcus</taxon>
    </lineage>
</organism>
<keyword evidence="3" id="KW-1185">Reference proteome</keyword>
<dbReference type="PANTHER" id="PTHR33993">
    <property type="entry name" value="GLYOXALASE-RELATED"/>
    <property type="match status" value="1"/>
</dbReference>
<gene>
    <name evidence="2" type="ORF">GCM10008957_12640</name>
</gene>
<feature type="domain" description="VOC" evidence="1">
    <location>
        <begin position="11"/>
        <end position="124"/>
    </location>
</feature>
<dbReference type="InterPro" id="IPR052164">
    <property type="entry name" value="Anthracycline_SecMetBiosynth"/>
</dbReference>
<dbReference type="InterPro" id="IPR037523">
    <property type="entry name" value="VOC_core"/>
</dbReference>
<comment type="caution">
    <text evidence="2">The sequence shown here is derived from an EMBL/GenBank/DDBJ whole genome shotgun (WGS) entry which is preliminary data.</text>
</comment>
<dbReference type="Proteomes" id="UP000603865">
    <property type="component" value="Unassembled WGS sequence"/>
</dbReference>
<dbReference type="Pfam" id="PF00903">
    <property type="entry name" value="Glyoxalase"/>
    <property type="match status" value="1"/>
</dbReference>
<dbReference type="EMBL" id="BMQL01000004">
    <property type="protein sequence ID" value="GGR01175.1"/>
    <property type="molecule type" value="Genomic_DNA"/>
</dbReference>
<dbReference type="Gene3D" id="3.10.180.10">
    <property type="entry name" value="2,3-Dihydroxybiphenyl 1,2-Dioxygenase, domain 1"/>
    <property type="match status" value="2"/>
</dbReference>
<name>A0A918C0V6_9DEIO</name>
<accession>A0A918C0V6</accession>
<reference evidence="2" key="1">
    <citation type="journal article" date="2014" name="Int. J. Syst. Evol. Microbiol.">
        <title>Complete genome sequence of Corynebacterium casei LMG S-19264T (=DSM 44701T), isolated from a smear-ripened cheese.</title>
        <authorList>
            <consortium name="US DOE Joint Genome Institute (JGI-PGF)"/>
            <person name="Walter F."/>
            <person name="Albersmeier A."/>
            <person name="Kalinowski J."/>
            <person name="Ruckert C."/>
        </authorList>
    </citation>
    <scope>NUCLEOTIDE SEQUENCE</scope>
    <source>
        <strain evidence="2">JCM 31311</strain>
    </source>
</reference>
<dbReference type="SUPFAM" id="SSF54593">
    <property type="entry name" value="Glyoxalase/Bleomycin resistance protein/Dihydroxybiphenyl dioxygenase"/>
    <property type="match status" value="2"/>
</dbReference>
<dbReference type="AlphaFoldDB" id="A0A918C0V6"/>
<evidence type="ECO:0000259" key="1">
    <source>
        <dbReference type="PROSITE" id="PS51819"/>
    </source>
</evidence>
<reference evidence="2" key="2">
    <citation type="submission" date="2020-09" db="EMBL/GenBank/DDBJ databases">
        <authorList>
            <person name="Sun Q."/>
            <person name="Ohkuma M."/>
        </authorList>
    </citation>
    <scope>NUCLEOTIDE SEQUENCE</scope>
    <source>
        <strain evidence="2">JCM 31311</strain>
    </source>
</reference>
<proteinExistence type="predicted"/>
<dbReference type="RefSeq" id="WP_189088660.1">
    <property type="nucleotide sequence ID" value="NZ_BMQL01000004.1"/>
</dbReference>
<dbReference type="CDD" id="cd07247">
    <property type="entry name" value="SgaA_N_like"/>
    <property type="match status" value="2"/>
</dbReference>
<dbReference type="InterPro" id="IPR041581">
    <property type="entry name" value="Glyoxalase_6"/>
</dbReference>
<protein>
    <submittedName>
        <fullName evidence="2">Glyoxalase/bleomycin resistance protein</fullName>
    </submittedName>
</protein>
<dbReference type="InterPro" id="IPR029068">
    <property type="entry name" value="Glyas_Bleomycin-R_OHBP_Dase"/>
</dbReference>
<feature type="domain" description="VOC" evidence="1">
    <location>
        <begin position="138"/>
        <end position="248"/>
    </location>
</feature>
<dbReference type="PANTHER" id="PTHR33993:SF14">
    <property type="entry name" value="GB|AAF24581.1"/>
    <property type="match status" value="1"/>
</dbReference>
<dbReference type="PROSITE" id="PS51819">
    <property type="entry name" value="VOC"/>
    <property type="match status" value="2"/>
</dbReference>
<evidence type="ECO:0000313" key="3">
    <source>
        <dbReference type="Proteomes" id="UP000603865"/>
    </source>
</evidence>
<sequence>MTDAATYPAGHPSWIDLMTPTPARTHAFYAALFGWTYEIRPDYGGYAMAHQQGRTAAGIMPMEPDSPMPSAWTVYFDSADIAADAERVTELGGQVMVPPMQVGDQGQMGVFSDPTGAVFGLWQAGNHKGAQATDGEGSLAWVQVNTPDSARASAFYQALFHADGVQVPDMDYRQLQHGGLGYAGVSGMAQEGVPAHWIAYFYASDVDAAVQRAVQNGGTLQGEVLDTPFGRMALLADPAGASFWVMNPQRSAHA</sequence>